<sequence length="132" mass="15667">MYSLSNKDLESDVLLRRFKQELSDIKQRFDSELIRCKNQGEKEINEQEKSIHDITSRKLQEEQSQQHLNKLLHDNEKETRMLQISIDDIAVDEGKISYAKSSLKDIEQQKDDMEKKIENLDIKTKISEESWL</sequence>
<dbReference type="Proteomes" id="UP000095009">
    <property type="component" value="Unassembled WGS sequence"/>
</dbReference>
<keyword evidence="3" id="KW-1185">Reference proteome</keyword>
<feature type="coiled-coil region" evidence="1">
    <location>
        <begin position="96"/>
        <end position="123"/>
    </location>
</feature>
<proteinExistence type="predicted"/>
<evidence type="ECO:0000256" key="1">
    <source>
        <dbReference type="SAM" id="Coils"/>
    </source>
</evidence>
<keyword evidence="1" id="KW-0175">Coiled coil</keyword>
<reference evidence="2 3" key="1">
    <citation type="journal article" date="2016" name="Proc. Natl. Acad. Sci. U.S.A.">
        <title>Comparative genomics of biotechnologically important yeasts.</title>
        <authorList>
            <person name="Riley R."/>
            <person name="Haridas S."/>
            <person name="Wolfe K.H."/>
            <person name="Lopes M.R."/>
            <person name="Hittinger C.T."/>
            <person name="Goeker M."/>
            <person name="Salamov A.A."/>
            <person name="Wisecaver J.H."/>
            <person name="Long T.M."/>
            <person name="Calvey C.H."/>
            <person name="Aerts A.L."/>
            <person name="Barry K.W."/>
            <person name="Choi C."/>
            <person name="Clum A."/>
            <person name="Coughlan A.Y."/>
            <person name="Deshpande S."/>
            <person name="Douglass A.P."/>
            <person name="Hanson S.J."/>
            <person name="Klenk H.-P."/>
            <person name="LaButti K.M."/>
            <person name="Lapidus A."/>
            <person name="Lindquist E.A."/>
            <person name="Lipzen A.M."/>
            <person name="Meier-Kolthoff J.P."/>
            <person name="Ohm R.A."/>
            <person name="Otillar R.P."/>
            <person name="Pangilinan J.L."/>
            <person name="Peng Y."/>
            <person name="Rokas A."/>
            <person name="Rosa C.A."/>
            <person name="Scheuner C."/>
            <person name="Sibirny A.A."/>
            <person name="Slot J.C."/>
            <person name="Stielow J.B."/>
            <person name="Sun H."/>
            <person name="Kurtzman C.P."/>
            <person name="Blackwell M."/>
            <person name="Grigoriev I.V."/>
            <person name="Jeffries T.W."/>
        </authorList>
    </citation>
    <scope>NUCLEOTIDE SEQUENCE [LARGE SCALE GENOMIC DNA]</scope>
    <source>
        <strain evidence="2 3">DSM 6958</strain>
    </source>
</reference>
<accession>A0A1E3PSY4</accession>
<evidence type="ECO:0000313" key="3">
    <source>
        <dbReference type="Proteomes" id="UP000095009"/>
    </source>
</evidence>
<evidence type="ECO:0000313" key="2">
    <source>
        <dbReference type="EMBL" id="ODQ67927.1"/>
    </source>
</evidence>
<organism evidence="2 3">
    <name type="scientific">Nadsonia fulvescens var. elongata DSM 6958</name>
    <dbReference type="NCBI Taxonomy" id="857566"/>
    <lineage>
        <taxon>Eukaryota</taxon>
        <taxon>Fungi</taxon>
        <taxon>Dikarya</taxon>
        <taxon>Ascomycota</taxon>
        <taxon>Saccharomycotina</taxon>
        <taxon>Dipodascomycetes</taxon>
        <taxon>Dipodascales</taxon>
        <taxon>Dipodascales incertae sedis</taxon>
        <taxon>Nadsonia</taxon>
    </lineage>
</organism>
<protein>
    <submittedName>
        <fullName evidence="2">Uncharacterized protein</fullName>
    </submittedName>
</protein>
<name>A0A1E3PSY4_9ASCO</name>
<gene>
    <name evidence="2" type="ORF">NADFUDRAFT_81045</name>
</gene>
<dbReference type="AlphaFoldDB" id="A0A1E3PSY4"/>
<dbReference type="EMBL" id="KV454406">
    <property type="protein sequence ID" value="ODQ67927.1"/>
    <property type="molecule type" value="Genomic_DNA"/>
</dbReference>